<evidence type="ECO:0000313" key="3">
    <source>
        <dbReference type="Proteomes" id="UP000275267"/>
    </source>
</evidence>
<dbReference type="EMBL" id="PQIB02000001">
    <property type="protein sequence ID" value="RLN39486.1"/>
    <property type="molecule type" value="Genomic_DNA"/>
</dbReference>
<dbReference type="AlphaFoldDB" id="A0A3L6TIM6"/>
<organism evidence="2 3">
    <name type="scientific">Panicum miliaceum</name>
    <name type="common">Proso millet</name>
    <name type="synonym">Broomcorn millet</name>
    <dbReference type="NCBI Taxonomy" id="4540"/>
    <lineage>
        <taxon>Eukaryota</taxon>
        <taxon>Viridiplantae</taxon>
        <taxon>Streptophyta</taxon>
        <taxon>Embryophyta</taxon>
        <taxon>Tracheophyta</taxon>
        <taxon>Spermatophyta</taxon>
        <taxon>Magnoliopsida</taxon>
        <taxon>Liliopsida</taxon>
        <taxon>Poales</taxon>
        <taxon>Poaceae</taxon>
        <taxon>PACMAD clade</taxon>
        <taxon>Panicoideae</taxon>
        <taxon>Panicodae</taxon>
        <taxon>Paniceae</taxon>
        <taxon>Panicinae</taxon>
        <taxon>Panicum</taxon>
        <taxon>Panicum sect. Panicum</taxon>
    </lineage>
</organism>
<keyword evidence="3" id="KW-1185">Reference proteome</keyword>
<feature type="region of interest" description="Disordered" evidence="1">
    <location>
        <begin position="1"/>
        <end position="45"/>
    </location>
</feature>
<reference evidence="3" key="1">
    <citation type="journal article" date="2019" name="Nat. Commun.">
        <title>The genome of broomcorn millet.</title>
        <authorList>
            <person name="Zou C."/>
            <person name="Miki D."/>
            <person name="Li D."/>
            <person name="Tang Q."/>
            <person name="Xiao L."/>
            <person name="Rajput S."/>
            <person name="Deng P."/>
            <person name="Jia W."/>
            <person name="Huang R."/>
            <person name="Zhang M."/>
            <person name="Sun Y."/>
            <person name="Hu J."/>
            <person name="Fu X."/>
            <person name="Schnable P.S."/>
            <person name="Li F."/>
            <person name="Zhang H."/>
            <person name="Feng B."/>
            <person name="Zhu X."/>
            <person name="Liu R."/>
            <person name="Schnable J.C."/>
            <person name="Zhu J.-K."/>
            <person name="Zhang H."/>
        </authorList>
    </citation>
    <scope>NUCLEOTIDE SEQUENCE [LARGE SCALE GENOMIC DNA]</scope>
</reference>
<name>A0A3L6TIM6_PANMI</name>
<proteinExistence type="predicted"/>
<accession>A0A3L6TIM6</accession>
<gene>
    <name evidence="2" type="ORF">C2845_PM01G00580</name>
</gene>
<sequence>MFDCLHQRLNQAPTVQDAPPSQARGKRRNRAFPSGQAGAMQAGARELHERREEWCKDNSCAQATKQLPCSAMLHAPRQPNGEQLHGNSLAKKGLARMVRCRLGHAGNQTAPKLLLDLVPMITDGAV</sequence>
<comment type="caution">
    <text evidence="2">The sequence shown here is derived from an EMBL/GenBank/DDBJ whole genome shotgun (WGS) entry which is preliminary data.</text>
</comment>
<protein>
    <submittedName>
        <fullName evidence="2">Uncharacterized protein</fullName>
    </submittedName>
</protein>
<evidence type="ECO:0000313" key="2">
    <source>
        <dbReference type="EMBL" id="RLN39486.1"/>
    </source>
</evidence>
<dbReference type="Proteomes" id="UP000275267">
    <property type="component" value="Unassembled WGS sequence"/>
</dbReference>
<evidence type="ECO:0000256" key="1">
    <source>
        <dbReference type="SAM" id="MobiDB-lite"/>
    </source>
</evidence>